<dbReference type="Proteomes" id="UP000029389">
    <property type="component" value="Unassembled WGS sequence"/>
</dbReference>
<dbReference type="STRING" id="1405.B7492_29170"/>
<evidence type="ECO:0000313" key="2">
    <source>
        <dbReference type="Proteomes" id="UP000029389"/>
    </source>
</evidence>
<evidence type="ECO:0000313" key="1">
    <source>
        <dbReference type="EMBL" id="KFN04608.1"/>
    </source>
</evidence>
<dbReference type="SUPFAM" id="SSF51445">
    <property type="entry name" value="(Trans)glycosidases"/>
    <property type="match status" value="1"/>
</dbReference>
<dbReference type="AlphaFoldDB" id="A0A090Z2P6"/>
<name>A0A090Z2P6_9BACI</name>
<accession>A0A090Z2P6</accession>
<protein>
    <recommendedName>
        <fullName evidence="3">Glycoside-hydrolase family GH114 TIM-barrel domain-containing protein</fullName>
    </recommendedName>
</protein>
<dbReference type="PATRIC" id="fig|1405.8.peg.2619"/>
<dbReference type="Gene3D" id="3.20.20.70">
    <property type="entry name" value="Aldolase class I"/>
    <property type="match status" value="1"/>
</dbReference>
<gene>
    <name evidence="1" type="ORF">DJ93_2429</name>
</gene>
<proteinExistence type="predicted"/>
<dbReference type="InterPro" id="IPR013785">
    <property type="entry name" value="Aldolase_TIM"/>
</dbReference>
<comment type="caution">
    <text evidence="1">The sequence shown here is derived from an EMBL/GenBank/DDBJ whole genome shotgun (WGS) entry which is preliminary data.</text>
</comment>
<dbReference type="EMBL" id="JMQC01000008">
    <property type="protein sequence ID" value="KFN04608.1"/>
    <property type="molecule type" value="Genomic_DNA"/>
</dbReference>
<sequence>MKNVKIPHSIMAKRSVIFVIPKNEENTLAAFCSYKRSATYLVTMSCSAPYIIWEKIKQYEIEIVKRRCSSSEIAWHKPKVIESDYFYKNGKKMTIKQWDTYIMNLADDHYREIVLAKVKQRIVEKGIDGVFLDTVGDIDDYFCNQPVIQENFRNAYVTLLKEIKNIDSSLLLVQNWGFETVKSTSLNLIHAVLWEDFNKQVIANDEWSQNWMRYFKQQKNKIVTFTVAPDDISKEYSFTNGFISTINPNDIYDK</sequence>
<dbReference type="Pfam" id="PF14885">
    <property type="entry name" value="GHL15"/>
    <property type="match status" value="1"/>
</dbReference>
<dbReference type="InterPro" id="IPR029455">
    <property type="entry name" value="GHL15"/>
</dbReference>
<dbReference type="PANTHER" id="PTHR35882">
    <property type="entry name" value="PELA"/>
    <property type="match status" value="1"/>
</dbReference>
<organism evidence="1 2">
    <name type="scientific">Bacillus clarus</name>
    <dbReference type="NCBI Taxonomy" id="2338372"/>
    <lineage>
        <taxon>Bacteria</taxon>
        <taxon>Bacillati</taxon>
        <taxon>Bacillota</taxon>
        <taxon>Bacilli</taxon>
        <taxon>Bacillales</taxon>
        <taxon>Bacillaceae</taxon>
        <taxon>Bacillus</taxon>
        <taxon>Bacillus cereus group</taxon>
    </lineage>
</organism>
<dbReference type="PANTHER" id="PTHR35882:SF2">
    <property type="entry name" value="PELA"/>
    <property type="match status" value="1"/>
</dbReference>
<evidence type="ECO:0008006" key="3">
    <source>
        <dbReference type="Google" id="ProtNLM"/>
    </source>
</evidence>
<dbReference type="InterPro" id="IPR017853">
    <property type="entry name" value="GH"/>
</dbReference>
<reference evidence="1 2" key="1">
    <citation type="submission" date="2014-04" db="EMBL/GenBank/DDBJ databases">
        <authorList>
            <person name="Bishop-Lilly K.A."/>
            <person name="Broomall S.M."/>
            <person name="Chain P.S."/>
            <person name="Chertkov O."/>
            <person name="Coyne S.R."/>
            <person name="Daligault H.E."/>
            <person name="Davenport K.W."/>
            <person name="Erkkila T."/>
            <person name="Frey K.G."/>
            <person name="Gibbons H.S."/>
            <person name="Gu W."/>
            <person name="Jaissle J."/>
            <person name="Johnson S.L."/>
            <person name="Koroleva G.I."/>
            <person name="Ladner J.T."/>
            <person name="Lo C.-C."/>
            <person name="Minogue T.D."/>
            <person name="Munk C."/>
            <person name="Palacios G.F."/>
            <person name="Redden C.L."/>
            <person name="Rosenzweig C.N."/>
            <person name="Scholz M.B."/>
            <person name="Teshima H."/>
            <person name="Xu Y."/>
        </authorList>
    </citation>
    <scope>NUCLEOTIDE SEQUENCE [LARGE SCALE GENOMIC DNA]</scope>
    <source>
        <strain evidence="1 2">BHP</strain>
    </source>
</reference>